<feature type="region of interest" description="Disordered" evidence="1">
    <location>
        <begin position="106"/>
        <end position="151"/>
    </location>
</feature>
<sequence>MERFQSVRDDAGRAEKLDWSGDGCSWAPDRPMGFGFLPSRQRHDLGCRNDTERGRFDHGTRLAISNSFQGGLARLLPDRGEEEDRQLRVLGQGLLREGPRARRPLRPVCIRPAGIRDPPSEPGAGRPESGRSGLGRAEFRRPVQVTGHQPSENTVRCHDFRATAVISDMTCLIWVYSSNE</sequence>
<dbReference type="Gene3D" id="1.20.90.10">
    <property type="entry name" value="Phospholipase A2 domain"/>
    <property type="match status" value="1"/>
</dbReference>
<name>A0ABV3IXP3_9ACTN</name>
<feature type="region of interest" description="Disordered" evidence="1">
    <location>
        <begin position="1"/>
        <end position="22"/>
    </location>
</feature>
<dbReference type="RefSeq" id="WP_366089031.1">
    <property type="nucleotide sequence ID" value="NZ_JBFASG010000021.1"/>
</dbReference>
<evidence type="ECO:0000313" key="3">
    <source>
        <dbReference type="Proteomes" id="UP001552479"/>
    </source>
</evidence>
<proteinExistence type="predicted"/>
<evidence type="ECO:0000313" key="2">
    <source>
        <dbReference type="EMBL" id="MEV4925238.1"/>
    </source>
</evidence>
<dbReference type="InterPro" id="IPR036444">
    <property type="entry name" value="PLipase_A2_dom_sf"/>
</dbReference>
<keyword evidence="3" id="KW-1185">Reference proteome</keyword>
<feature type="compositionally biased region" description="Basic and acidic residues" evidence="1">
    <location>
        <begin position="1"/>
        <end position="19"/>
    </location>
</feature>
<keyword evidence="2" id="KW-0378">Hydrolase</keyword>
<gene>
    <name evidence="2" type="ORF">AB0L03_20770</name>
</gene>
<dbReference type="GO" id="GO:0004623">
    <property type="term" value="F:phospholipase A2 activity"/>
    <property type="evidence" value="ECO:0007669"/>
    <property type="project" value="UniProtKB-EC"/>
</dbReference>
<dbReference type="EMBL" id="JBFASG010000021">
    <property type="protein sequence ID" value="MEV4925238.1"/>
    <property type="molecule type" value="Genomic_DNA"/>
</dbReference>
<dbReference type="EC" id="3.1.1.4" evidence="2"/>
<dbReference type="InterPro" id="IPR015141">
    <property type="entry name" value="PLipase_A2_prok/fun"/>
</dbReference>
<protein>
    <submittedName>
        <fullName evidence="2">Phospholipase A2</fullName>
        <ecNumber evidence="2">3.1.1.4</ecNumber>
    </submittedName>
</protein>
<reference evidence="2 3" key="1">
    <citation type="submission" date="2024-06" db="EMBL/GenBank/DDBJ databases">
        <title>The Natural Products Discovery Center: Release of the First 8490 Sequenced Strains for Exploring Actinobacteria Biosynthetic Diversity.</title>
        <authorList>
            <person name="Kalkreuter E."/>
            <person name="Kautsar S.A."/>
            <person name="Yang D."/>
            <person name="Bader C.D."/>
            <person name="Teijaro C.N."/>
            <person name="Fluegel L."/>
            <person name="Davis C.M."/>
            <person name="Simpson J.R."/>
            <person name="Lauterbach L."/>
            <person name="Steele A.D."/>
            <person name="Gui C."/>
            <person name="Meng S."/>
            <person name="Li G."/>
            <person name="Viehrig K."/>
            <person name="Ye F."/>
            <person name="Su P."/>
            <person name="Kiefer A.F."/>
            <person name="Nichols A."/>
            <person name="Cepeda A.J."/>
            <person name="Yan W."/>
            <person name="Fan B."/>
            <person name="Jiang Y."/>
            <person name="Adhikari A."/>
            <person name="Zheng C.-J."/>
            <person name="Schuster L."/>
            <person name="Cowan T.M."/>
            <person name="Smanski M.J."/>
            <person name="Chevrette M.G."/>
            <person name="De Carvalho L.P.S."/>
            <person name="Shen B."/>
        </authorList>
    </citation>
    <scope>NUCLEOTIDE SEQUENCE [LARGE SCALE GENOMIC DNA]</scope>
    <source>
        <strain evidence="2 3">NPDC053791</strain>
    </source>
</reference>
<accession>A0ABV3IXP3</accession>
<evidence type="ECO:0000256" key="1">
    <source>
        <dbReference type="SAM" id="MobiDB-lite"/>
    </source>
</evidence>
<dbReference type="SUPFAM" id="SSF48619">
    <property type="entry name" value="Phospholipase A2, PLA2"/>
    <property type="match status" value="1"/>
</dbReference>
<dbReference type="Proteomes" id="UP001552479">
    <property type="component" value="Unassembled WGS sequence"/>
</dbReference>
<comment type="caution">
    <text evidence="2">The sequence shown here is derived from an EMBL/GenBank/DDBJ whole genome shotgun (WGS) entry which is preliminary data.</text>
</comment>
<organism evidence="2 3">
    <name type="scientific">Streptomyces roseoverticillatus</name>
    <dbReference type="NCBI Taxonomy" id="66429"/>
    <lineage>
        <taxon>Bacteria</taxon>
        <taxon>Bacillati</taxon>
        <taxon>Actinomycetota</taxon>
        <taxon>Actinomycetes</taxon>
        <taxon>Kitasatosporales</taxon>
        <taxon>Streptomycetaceae</taxon>
        <taxon>Streptomyces</taxon>
    </lineage>
</organism>
<dbReference type="Pfam" id="PF09056">
    <property type="entry name" value="Phospholip_A2_3"/>
    <property type="match status" value="1"/>
</dbReference>